<gene>
    <name evidence="2" type="ORF">ISN44_As09g030660</name>
</gene>
<name>A0A8T2AM26_ARASU</name>
<feature type="domain" description="Phytocyanin" evidence="1">
    <location>
        <begin position="11"/>
        <end position="63"/>
    </location>
</feature>
<organism evidence="2 3">
    <name type="scientific">Arabidopsis suecica</name>
    <name type="common">Swedish thale-cress</name>
    <name type="synonym">Cardaminopsis suecica</name>
    <dbReference type="NCBI Taxonomy" id="45249"/>
    <lineage>
        <taxon>Eukaryota</taxon>
        <taxon>Viridiplantae</taxon>
        <taxon>Streptophyta</taxon>
        <taxon>Embryophyta</taxon>
        <taxon>Tracheophyta</taxon>
        <taxon>Spermatophyta</taxon>
        <taxon>Magnoliopsida</taxon>
        <taxon>eudicotyledons</taxon>
        <taxon>Gunneridae</taxon>
        <taxon>Pentapetalae</taxon>
        <taxon>rosids</taxon>
        <taxon>malvids</taxon>
        <taxon>Brassicales</taxon>
        <taxon>Brassicaceae</taxon>
        <taxon>Camelineae</taxon>
        <taxon>Arabidopsis</taxon>
    </lineage>
</organism>
<dbReference type="GO" id="GO:0009055">
    <property type="term" value="F:electron transfer activity"/>
    <property type="evidence" value="ECO:0007669"/>
    <property type="project" value="InterPro"/>
</dbReference>
<dbReference type="Pfam" id="PF02298">
    <property type="entry name" value="Cu_bind_like"/>
    <property type="match status" value="1"/>
</dbReference>
<keyword evidence="3" id="KW-1185">Reference proteome</keyword>
<evidence type="ECO:0000259" key="1">
    <source>
        <dbReference type="Pfam" id="PF02298"/>
    </source>
</evidence>
<dbReference type="EMBL" id="JAEFBJ010000009">
    <property type="protein sequence ID" value="KAG7574918.1"/>
    <property type="molecule type" value="Genomic_DNA"/>
</dbReference>
<comment type="caution">
    <text evidence="2">The sequence shown here is derived from an EMBL/GenBank/DDBJ whole genome shotgun (WGS) entry which is preliminary data.</text>
</comment>
<dbReference type="Proteomes" id="UP000694251">
    <property type="component" value="Chromosome 9"/>
</dbReference>
<evidence type="ECO:0000313" key="2">
    <source>
        <dbReference type="EMBL" id="KAG7574918.1"/>
    </source>
</evidence>
<dbReference type="AlphaFoldDB" id="A0A8T2AM26"/>
<reference evidence="2 3" key="1">
    <citation type="submission" date="2020-12" db="EMBL/GenBank/DDBJ databases">
        <title>Concerted genomic and epigenomic changes stabilize Arabidopsis allopolyploids.</title>
        <authorList>
            <person name="Chen Z."/>
        </authorList>
    </citation>
    <scope>NUCLEOTIDE SEQUENCE [LARGE SCALE GENOMIC DNA]</scope>
    <source>
        <strain evidence="2">As9502</strain>
        <tissue evidence="2">Leaf</tissue>
    </source>
</reference>
<dbReference type="InterPro" id="IPR003245">
    <property type="entry name" value="Phytocyanin_dom"/>
</dbReference>
<accession>A0A8T2AM26</accession>
<proteinExistence type="predicted"/>
<protein>
    <submittedName>
        <fullName evidence="2">Phytocyanin domain</fullName>
    </submittedName>
</protein>
<sequence>MGQWRRLHRLGKTFRVGDTLEFKYGPSHSVDVVNEAGYDGCGDSSATENHSDGDTKIDLKTVARTKVFYLPYLWSLSRWHEASHYGRSLPFLSSHPRIAAAFRFCHSSSHNRR</sequence>
<evidence type="ECO:0000313" key="3">
    <source>
        <dbReference type="Proteomes" id="UP000694251"/>
    </source>
</evidence>
<dbReference type="OrthoDB" id="686200at2759"/>